<dbReference type="EC" id="3.4.21.89" evidence="3"/>
<dbReference type="PANTHER" id="PTHR43390">
    <property type="entry name" value="SIGNAL PEPTIDASE I"/>
    <property type="match status" value="1"/>
</dbReference>
<evidence type="ECO:0000259" key="2">
    <source>
        <dbReference type="Pfam" id="PF10502"/>
    </source>
</evidence>
<dbReference type="AlphaFoldDB" id="A0A5J4SI84"/>
<comment type="similarity">
    <text evidence="1">Belongs to the peptidase S26 family.</text>
</comment>
<evidence type="ECO:0000256" key="1">
    <source>
        <dbReference type="ARBA" id="ARBA00009370"/>
    </source>
</evidence>
<protein>
    <submittedName>
        <fullName evidence="3">Signal peptidase I</fullName>
        <ecNumber evidence="3">3.4.21.89</ecNumber>
    </submittedName>
</protein>
<keyword evidence="3" id="KW-0378">Hydrolase</keyword>
<gene>
    <name evidence="3" type="ORF">EZS27_006504</name>
</gene>
<dbReference type="Gene3D" id="2.10.109.10">
    <property type="entry name" value="Umud Fragment, subunit A"/>
    <property type="match status" value="1"/>
</dbReference>
<proteinExistence type="inferred from homology"/>
<dbReference type="PANTHER" id="PTHR43390:SF1">
    <property type="entry name" value="CHLOROPLAST PROCESSING PEPTIDASE"/>
    <property type="match status" value="1"/>
</dbReference>
<name>A0A5J4SI84_9ZZZZ</name>
<dbReference type="EMBL" id="SNRY01000148">
    <property type="protein sequence ID" value="KAA6345964.1"/>
    <property type="molecule type" value="Genomic_DNA"/>
</dbReference>
<dbReference type="InterPro" id="IPR036286">
    <property type="entry name" value="LexA/Signal_pep-like_sf"/>
</dbReference>
<evidence type="ECO:0000313" key="3">
    <source>
        <dbReference type="EMBL" id="KAA6345964.1"/>
    </source>
</evidence>
<feature type="domain" description="Peptidase S26" evidence="2">
    <location>
        <begin position="2"/>
        <end position="103"/>
    </location>
</feature>
<dbReference type="NCBIfam" id="TIGR02227">
    <property type="entry name" value="sigpep_I_bact"/>
    <property type="match status" value="1"/>
</dbReference>
<dbReference type="GO" id="GO:0006465">
    <property type="term" value="P:signal peptide processing"/>
    <property type="evidence" value="ECO:0007669"/>
    <property type="project" value="InterPro"/>
</dbReference>
<dbReference type="GO" id="GO:0004252">
    <property type="term" value="F:serine-type endopeptidase activity"/>
    <property type="evidence" value="ECO:0007669"/>
    <property type="project" value="InterPro"/>
</dbReference>
<dbReference type="PRINTS" id="PR00727">
    <property type="entry name" value="LEADERPTASE"/>
</dbReference>
<dbReference type="InterPro" id="IPR019533">
    <property type="entry name" value="Peptidase_S26"/>
</dbReference>
<reference evidence="3" key="1">
    <citation type="submission" date="2019-03" db="EMBL/GenBank/DDBJ databases">
        <title>Single cell metagenomics reveals metabolic interactions within the superorganism composed of flagellate Streblomastix strix and complex community of Bacteroidetes bacteria on its surface.</title>
        <authorList>
            <person name="Treitli S.C."/>
            <person name="Kolisko M."/>
            <person name="Husnik F."/>
            <person name="Keeling P."/>
            <person name="Hampl V."/>
        </authorList>
    </citation>
    <scope>NUCLEOTIDE SEQUENCE</scope>
    <source>
        <strain evidence="3">STM</strain>
    </source>
</reference>
<comment type="caution">
    <text evidence="3">The sequence shown here is derived from an EMBL/GenBank/DDBJ whole genome shotgun (WGS) entry which is preliminary data.</text>
</comment>
<dbReference type="InterPro" id="IPR000223">
    <property type="entry name" value="Pept_S26A_signal_pept_1"/>
</dbReference>
<organism evidence="3">
    <name type="scientific">termite gut metagenome</name>
    <dbReference type="NCBI Taxonomy" id="433724"/>
    <lineage>
        <taxon>unclassified sequences</taxon>
        <taxon>metagenomes</taxon>
        <taxon>organismal metagenomes</taxon>
    </lineage>
</organism>
<dbReference type="GO" id="GO:0016020">
    <property type="term" value="C:membrane"/>
    <property type="evidence" value="ECO:0007669"/>
    <property type="project" value="InterPro"/>
</dbReference>
<sequence length="143" mass="16569">MAIFRAIAIVLLLHLFAFTSYYIPSSGMENTLFQGERVFVNKWSYGLRLPFMSFFSYHRWGEKQVERGDIVGFNNPANVLQPVIDRREIFISRCDGVPGDTLLVDSLFSVILSAKDCQVVFPYYRDKNTGIFYQNYSVCLQIR</sequence>
<dbReference type="CDD" id="cd06530">
    <property type="entry name" value="S26_SPase_I"/>
    <property type="match status" value="1"/>
</dbReference>
<dbReference type="SUPFAM" id="SSF51306">
    <property type="entry name" value="LexA/Signal peptidase"/>
    <property type="match status" value="1"/>
</dbReference>
<accession>A0A5J4SI84</accession>
<dbReference type="GO" id="GO:0009003">
    <property type="term" value="F:signal peptidase activity"/>
    <property type="evidence" value="ECO:0007669"/>
    <property type="project" value="UniProtKB-EC"/>
</dbReference>
<dbReference type="Pfam" id="PF10502">
    <property type="entry name" value="Peptidase_S26"/>
    <property type="match status" value="1"/>
</dbReference>